<organism evidence="2 3">
    <name type="scientific">Lactococcus allomyrinae</name>
    <dbReference type="NCBI Taxonomy" id="2419773"/>
    <lineage>
        <taxon>Bacteria</taxon>
        <taxon>Bacillati</taxon>
        <taxon>Bacillota</taxon>
        <taxon>Bacilli</taxon>
        <taxon>Lactobacillales</taxon>
        <taxon>Streptococcaceae</taxon>
        <taxon>Lactococcus</taxon>
    </lineage>
</organism>
<name>A0A387BET8_9LACT</name>
<evidence type="ECO:0000259" key="1">
    <source>
        <dbReference type="PROSITE" id="PS50206"/>
    </source>
</evidence>
<dbReference type="KEGG" id="lact:D7I46_02750"/>
<dbReference type="SMART" id="SM00450">
    <property type="entry name" value="RHOD"/>
    <property type="match status" value="1"/>
</dbReference>
<dbReference type="InterPro" id="IPR001763">
    <property type="entry name" value="Rhodanese-like_dom"/>
</dbReference>
<dbReference type="Proteomes" id="UP000269374">
    <property type="component" value="Chromosome"/>
</dbReference>
<dbReference type="PANTHER" id="PTHR43031:SF17">
    <property type="entry name" value="SULFURTRANSFERASE YTWF-RELATED"/>
    <property type="match status" value="1"/>
</dbReference>
<evidence type="ECO:0000313" key="2">
    <source>
        <dbReference type="EMBL" id="AYG00099.1"/>
    </source>
</evidence>
<accession>A0A387BET8</accession>
<feature type="domain" description="Rhodanese" evidence="1">
    <location>
        <begin position="13"/>
        <end position="95"/>
    </location>
</feature>
<sequence>MKAVTIQELTQAMASKSVIIDVRESNEYKAGHVPTAKNIPLSELAVRVNEVENGAYIICQSGARSKRACQFLESKGLNVTNVSGGTLAWKGNLVNNG</sequence>
<gene>
    <name evidence="2" type="ORF">D7I46_02750</name>
</gene>
<dbReference type="SUPFAM" id="SSF52821">
    <property type="entry name" value="Rhodanese/Cell cycle control phosphatase"/>
    <property type="match status" value="1"/>
</dbReference>
<dbReference type="InterPro" id="IPR036873">
    <property type="entry name" value="Rhodanese-like_dom_sf"/>
</dbReference>
<evidence type="ECO:0000313" key="3">
    <source>
        <dbReference type="Proteomes" id="UP000269374"/>
    </source>
</evidence>
<dbReference type="InterPro" id="IPR050229">
    <property type="entry name" value="GlpE_sulfurtransferase"/>
</dbReference>
<dbReference type="OrthoDB" id="9800872at2"/>
<dbReference type="PROSITE" id="PS50206">
    <property type="entry name" value="RHODANESE_3"/>
    <property type="match status" value="1"/>
</dbReference>
<dbReference type="Pfam" id="PF00581">
    <property type="entry name" value="Rhodanese"/>
    <property type="match status" value="1"/>
</dbReference>
<keyword evidence="3" id="KW-1185">Reference proteome</keyword>
<reference evidence="2 3" key="1">
    <citation type="submission" date="2018-09" db="EMBL/GenBank/DDBJ databases">
        <title>Genome sequencing of strain 1JSPR-7.</title>
        <authorList>
            <person name="Heo J."/>
            <person name="Kim S.-J."/>
            <person name="Kwon S.-W."/>
        </authorList>
    </citation>
    <scope>NUCLEOTIDE SEQUENCE [LARGE SCALE GENOMIC DNA]</scope>
    <source>
        <strain evidence="2 3">1JSPR-7</strain>
    </source>
</reference>
<dbReference type="RefSeq" id="WP_120771487.1">
    <property type="nucleotide sequence ID" value="NZ_CP032627.1"/>
</dbReference>
<dbReference type="AlphaFoldDB" id="A0A387BET8"/>
<protein>
    <submittedName>
        <fullName evidence="2">Rhodanese-like domain-containing protein</fullName>
    </submittedName>
</protein>
<dbReference type="PANTHER" id="PTHR43031">
    <property type="entry name" value="FAD-DEPENDENT OXIDOREDUCTASE"/>
    <property type="match status" value="1"/>
</dbReference>
<dbReference type="Gene3D" id="3.40.250.10">
    <property type="entry name" value="Rhodanese-like domain"/>
    <property type="match status" value="1"/>
</dbReference>
<dbReference type="EMBL" id="CP032627">
    <property type="protein sequence ID" value="AYG00099.1"/>
    <property type="molecule type" value="Genomic_DNA"/>
</dbReference>
<dbReference type="CDD" id="cd00158">
    <property type="entry name" value="RHOD"/>
    <property type="match status" value="1"/>
</dbReference>
<proteinExistence type="predicted"/>